<dbReference type="InterPro" id="IPR000555">
    <property type="entry name" value="JAMM/MPN+_dom"/>
</dbReference>
<dbReference type="Pfam" id="PF01398">
    <property type="entry name" value="JAB"/>
    <property type="match status" value="1"/>
</dbReference>
<organism evidence="2 3">
    <name type="scientific">Steinernema hermaphroditum</name>
    <dbReference type="NCBI Taxonomy" id="289476"/>
    <lineage>
        <taxon>Eukaryota</taxon>
        <taxon>Metazoa</taxon>
        <taxon>Ecdysozoa</taxon>
        <taxon>Nematoda</taxon>
        <taxon>Chromadorea</taxon>
        <taxon>Rhabditida</taxon>
        <taxon>Tylenchina</taxon>
        <taxon>Panagrolaimomorpha</taxon>
        <taxon>Strongyloidoidea</taxon>
        <taxon>Steinernematidae</taxon>
        <taxon>Steinernema</taxon>
    </lineage>
</organism>
<dbReference type="InterPro" id="IPR024969">
    <property type="entry name" value="EIF3F/CSN6-like_C"/>
</dbReference>
<evidence type="ECO:0000313" key="2">
    <source>
        <dbReference type="EMBL" id="KAK0394471.1"/>
    </source>
</evidence>
<proteinExistence type="predicted"/>
<evidence type="ECO:0000259" key="1">
    <source>
        <dbReference type="PROSITE" id="PS50249"/>
    </source>
</evidence>
<accession>A0AA39LE71</accession>
<gene>
    <name evidence="2" type="ORF">QR680_000757</name>
</gene>
<feature type="domain" description="MPN" evidence="1">
    <location>
        <begin position="7"/>
        <end position="152"/>
    </location>
</feature>
<dbReference type="Proteomes" id="UP001175271">
    <property type="component" value="Unassembled WGS sequence"/>
</dbReference>
<dbReference type="GO" id="GO:0031369">
    <property type="term" value="F:translation initiation factor binding"/>
    <property type="evidence" value="ECO:0007669"/>
    <property type="project" value="TreeGrafter"/>
</dbReference>
<sequence>MASSITVKVHPVVYLTIVDAYERRSQKIGANDRALGTLMGFYEKNAVQVTNCYAIPFNEANKDSLEIDESYNFSMMQDLRKATPNEQIVGWFYTNADLPEHAVTFHDYYQQMICENSGKRDPPPVILLTIDTTFAEDQSRMPVRAYVRTNAGVPATPNSAEKRHCTMFCPLKVELDAFPGEAVAMSIIQNGTDSKLREVQLDDGLDQLEMSTKQIIQWLEQLQEYVNDILSKPELPIDSSMGRRIMDIVETASTNLQQNKLDALLKTTLRDYMMIQYLANLTKTQLAIQEQIFQA</sequence>
<dbReference type="GO" id="GO:0008237">
    <property type="term" value="F:metallopeptidase activity"/>
    <property type="evidence" value="ECO:0007669"/>
    <property type="project" value="InterPro"/>
</dbReference>
<evidence type="ECO:0000313" key="3">
    <source>
        <dbReference type="Proteomes" id="UP001175271"/>
    </source>
</evidence>
<reference evidence="2" key="1">
    <citation type="submission" date="2023-06" db="EMBL/GenBank/DDBJ databases">
        <title>Genomic analysis of the entomopathogenic nematode Steinernema hermaphroditum.</title>
        <authorList>
            <person name="Schwarz E.M."/>
            <person name="Heppert J.K."/>
            <person name="Baniya A."/>
            <person name="Schwartz H.T."/>
            <person name="Tan C.-H."/>
            <person name="Antoshechkin I."/>
            <person name="Sternberg P.W."/>
            <person name="Goodrich-Blair H."/>
            <person name="Dillman A.R."/>
        </authorList>
    </citation>
    <scope>NUCLEOTIDE SEQUENCE</scope>
    <source>
        <strain evidence="2">PS9179</strain>
        <tissue evidence="2">Whole animal</tissue>
    </source>
</reference>
<dbReference type="PANTHER" id="PTHR10540:SF6">
    <property type="entry name" value="EUKARYOTIC TRANSLATION INITIATION FACTOR 3 SUBUNIT F"/>
    <property type="match status" value="1"/>
</dbReference>
<dbReference type="GO" id="GO:0003743">
    <property type="term" value="F:translation initiation factor activity"/>
    <property type="evidence" value="ECO:0007669"/>
    <property type="project" value="TreeGrafter"/>
</dbReference>
<dbReference type="InterPro" id="IPR037518">
    <property type="entry name" value="MPN"/>
</dbReference>
<dbReference type="Gene3D" id="3.40.140.10">
    <property type="entry name" value="Cytidine Deaminase, domain 2"/>
    <property type="match status" value="1"/>
</dbReference>
<keyword evidence="3" id="KW-1185">Reference proteome</keyword>
<dbReference type="Pfam" id="PF13012">
    <property type="entry name" value="MitMem_reg"/>
    <property type="match status" value="1"/>
</dbReference>
<dbReference type="PROSITE" id="PS50249">
    <property type="entry name" value="MPN"/>
    <property type="match status" value="1"/>
</dbReference>
<name>A0AA39LE71_9BILA</name>
<protein>
    <recommendedName>
        <fullName evidence="1">MPN domain-containing protein</fullName>
    </recommendedName>
</protein>
<comment type="caution">
    <text evidence="2">The sequence shown here is derived from an EMBL/GenBank/DDBJ whole genome shotgun (WGS) entry which is preliminary data.</text>
</comment>
<dbReference type="AlphaFoldDB" id="A0AA39LE71"/>
<dbReference type="GO" id="GO:0071541">
    <property type="term" value="C:eukaryotic translation initiation factor 3 complex, eIF3m"/>
    <property type="evidence" value="ECO:0007669"/>
    <property type="project" value="TreeGrafter"/>
</dbReference>
<dbReference type="PANTHER" id="PTHR10540">
    <property type="entry name" value="EUKARYOTIC TRANSLATION INITIATION FACTOR 3 SUBUNIT F-RELATED"/>
    <property type="match status" value="1"/>
</dbReference>
<dbReference type="SMART" id="SM00232">
    <property type="entry name" value="JAB_MPN"/>
    <property type="match status" value="1"/>
</dbReference>
<dbReference type="EMBL" id="JAUCMV010000005">
    <property type="protein sequence ID" value="KAK0394471.1"/>
    <property type="molecule type" value="Genomic_DNA"/>
</dbReference>